<comment type="similarity">
    <text evidence="1">Belongs to the GppA/Ppx family.</text>
</comment>
<dbReference type="EC" id="3.6.1.11" evidence="4"/>
<dbReference type="Proteomes" id="UP000531594">
    <property type="component" value="Unassembled WGS sequence"/>
</dbReference>
<dbReference type="CDD" id="cd24052">
    <property type="entry name" value="ASKHA_NBD_HpPPX-GppA-like"/>
    <property type="match status" value="1"/>
</dbReference>
<dbReference type="PANTHER" id="PTHR30005">
    <property type="entry name" value="EXOPOLYPHOSPHATASE"/>
    <property type="match status" value="1"/>
</dbReference>
<evidence type="ECO:0000259" key="2">
    <source>
        <dbReference type="Pfam" id="PF02541"/>
    </source>
</evidence>
<dbReference type="EC" id="3.6.1.40" evidence="4"/>
<dbReference type="SUPFAM" id="SSF109604">
    <property type="entry name" value="HD-domain/PDEase-like"/>
    <property type="match status" value="1"/>
</dbReference>
<evidence type="ECO:0000313" key="5">
    <source>
        <dbReference type="Proteomes" id="UP000531594"/>
    </source>
</evidence>
<dbReference type="GO" id="GO:0006357">
    <property type="term" value="P:regulation of transcription by RNA polymerase II"/>
    <property type="evidence" value="ECO:0007669"/>
    <property type="project" value="TreeGrafter"/>
</dbReference>
<name>A0A7X0LT88_9BACI</name>
<proteinExistence type="inferred from homology"/>
<protein>
    <submittedName>
        <fullName evidence="4">Exopolyphosphatase/guanosine-5'-triphosphate, 3'-diphosphate pyrophosphatase</fullName>
        <ecNumber evidence="4">3.6.1.11</ecNumber>
        <ecNumber evidence="4">3.6.1.40</ecNumber>
    </submittedName>
</protein>
<dbReference type="EMBL" id="JACHGK010000001">
    <property type="protein sequence ID" value="MBB6443666.1"/>
    <property type="molecule type" value="Genomic_DNA"/>
</dbReference>
<feature type="domain" description="Ppx/GppA phosphatase N-terminal" evidence="2">
    <location>
        <begin position="19"/>
        <end position="302"/>
    </location>
</feature>
<accession>A0A7X0LT88</accession>
<sequence>MKKEKWAVIDIGSNTIRLVIYEKMNHASLKEAENIKTTARLRHYLTDEGTLNSEGVALLIEILQEFNEIIHFHKVEKIYCVATATIRQSKNQQEIKALVKEKTGLKMKIFSEEEEAFHGFYAVSRSTSIDTGITIDIGGGSTEVTYFENREMKHFYSFPFGVVSLKEQFMNGERITEDEKKQLTAFILQSFHQLPWLENVQVPVIAIGGSARNIAQIDQNLKKYPIAGIHQYVMSLIDLEQVQQYLQGQSISQLEKVEGLSRDRADIIVPAVEVFVQLCNFCSSSMFMFSRKGLRDGISMKKSDKSKKILSTDQIITNSISELMVDYHVDSLHAMHTGSLAAKLCAEISPFYKFHDIKELGKFIYFGSQIYYLGEYIDDDASSQHTFYLLANQSINGLMHKERVKLALIASFKNKTLLKQYLSGFGSWFSRDEIDDIRVGGAIAKVASALDSSKRSIVKKVTFEIIDQDSLLLVIYSNGKAFVEQYETEKHIRQLEKAINKNITLKFVRLDLKGEKELHHCR</sequence>
<evidence type="ECO:0000256" key="1">
    <source>
        <dbReference type="ARBA" id="ARBA00007125"/>
    </source>
</evidence>
<evidence type="ECO:0000313" key="4">
    <source>
        <dbReference type="EMBL" id="MBB6443666.1"/>
    </source>
</evidence>
<dbReference type="Gene3D" id="3.30.420.150">
    <property type="entry name" value="Exopolyphosphatase. Domain 2"/>
    <property type="match status" value="1"/>
</dbReference>
<keyword evidence="5" id="KW-1185">Reference proteome</keyword>
<dbReference type="InterPro" id="IPR048950">
    <property type="entry name" value="Ppx_GppA_C"/>
</dbReference>
<gene>
    <name evidence="4" type="ORF">HNR53_000254</name>
</gene>
<dbReference type="InterPro" id="IPR050273">
    <property type="entry name" value="GppA/Ppx_hydrolase"/>
</dbReference>
<dbReference type="Gene3D" id="1.10.3210.10">
    <property type="entry name" value="Hypothetical protein af1432"/>
    <property type="match status" value="1"/>
</dbReference>
<evidence type="ECO:0000259" key="3">
    <source>
        <dbReference type="Pfam" id="PF21447"/>
    </source>
</evidence>
<comment type="caution">
    <text evidence="4">The sequence shown here is derived from an EMBL/GenBank/DDBJ whole genome shotgun (WGS) entry which is preliminary data.</text>
</comment>
<dbReference type="Pfam" id="PF21447">
    <property type="entry name" value="Ppx-GppA_III"/>
    <property type="match status" value="1"/>
</dbReference>
<dbReference type="InterPro" id="IPR043129">
    <property type="entry name" value="ATPase_NBD"/>
</dbReference>
<dbReference type="PANTHER" id="PTHR30005:SF0">
    <property type="entry name" value="RETROGRADE REGULATION PROTEIN 2"/>
    <property type="match status" value="1"/>
</dbReference>
<dbReference type="InterPro" id="IPR003695">
    <property type="entry name" value="Ppx_GppA_N"/>
</dbReference>
<dbReference type="GO" id="GO:0004309">
    <property type="term" value="F:exopolyphosphatase activity"/>
    <property type="evidence" value="ECO:0007669"/>
    <property type="project" value="UniProtKB-EC"/>
</dbReference>
<reference evidence="4 5" key="1">
    <citation type="submission" date="2020-08" db="EMBL/GenBank/DDBJ databases">
        <title>Genomic Encyclopedia of Type Strains, Phase IV (KMG-IV): sequencing the most valuable type-strain genomes for metagenomic binning, comparative biology and taxonomic classification.</title>
        <authorList>
            <person name="Goeker M."/>
        </authorList>
    </citation>
    <scope>NUCLEOTIDE SEQUENCE [LARGE SCALE GENOMIC DNA]</scope>
    <source>
        <strain evidence="4 5">DSM 5391</strain>
    </source>
</reference>
<dbReference type="AlphaFoldDB" id="A0A7X0LT88"/>
<dbReference type="SUPFAM" id="SSF53067">
    <property type="entry name" value="Actin-like ATPase domain"/>
    <property type="match status" value="2"/>
</dbReference>
<organism evidence="4 5">
    <name type="scientific">Bacillus benzoevorans</name>
    <dbReference type="NCBI Taxonomy" id="1456"/>
    <lineage>
        <taxon>Bacteria</taxon>
        <taxon>Bacillati</taxon>
        <taxon>Bacillota</taxon>
        <taxon>Bacilli</taxon>
        <taxon>Bacillales</taxon>
        <taxon>Bacillaceae</taxon>
        <taxon>Bacillus</taxon>
    </lineage>
</organism>
<dbReference type="Gene3D" id="3.30.420.40">
    <property type="match status" value="1"/>
</dbReference>
<keyword evidence="4" id="KW-0378">Hydrolase</keyword>
<feature type="domain" description="Ppx/GppA phosphatase C-terminal" evidence="3">
    <location>
        <begin position="318"/>
        <end position="466"/>
    </location>
</feature>
<dbReference type="RefSeq" id="WP_184521780.1">
    <property type="nucleotide sequence ID" value="NZ_JACHGK010000001.1"/>
</dbReference>
<dbReference type="GO" id="GO:0008894">
    <property type="term" value="F:guanosine-5'-triphosphate,3'-diphosphate diphosphatase activity"/>
    <property type="evidence" value="ECO:0007669"/>
    <property type="project" value="UniProtKB-EC"/>
</dbReference>
<dbReference type="Pfam" id="PF02541">
    <property type="entry name" value="Ppx-GppA"/>
    <property type="match status" value="1"/>
</dbReference>